<feature type="domain" description="CUB" evidence="15">
    <location>
        <begin position="1201"/>
        <end position="1311"/>
    </location>
</feature>
<dbReference type="GO" id="GO:0005886">
    <property type="term" value="C:plasma membrane"/>
    <property type="evidence" value="ECO:0007669"/>
    <property type="project" value="TreeGrafter"/>
</dbReference>
<evidence type="ECO:0000313" key="19">
    <source>
        <dbReference type="RefSeq" id="XP_017664614.1"/>
    </source>
</evidence>
<keyword evidence="18" id="KW-1185">Reference proteome</keyword>
<dbReference type="PROSITE" id="PS01180">
    <property type="entry name" value="CUB"/>
    <property type="match status" value="3"/>
</dbReference>
<dbReference type="CTD" id="50624"/>
<dbReference type="PROSITE" id="PS00420">
    <property type="entry name" value="SRCR_1"/>
    <property type="match status" value="2"/>
</dbReference>
<dbReference type="PRINTS" id="PR00258">
    <property type="entry name" value="SPERACTRCPTR"/>
</dbReference>
<dbReference type="SMART" id="SM00202">
    <property type="entry name" value="SR"/>
    <property type="match status" value="3"/>
</dbReference>
<evidence type="ECO:0000256" key="7">
    <source>
        <dbReference type="ARBA" id="ARBA00023157"/>
    </source>
</evidence>
<evidence type="ECO:0000256" key="2">
    <source>
        <dbReference type="ARBA" id="ARBA00022448"/>
    </source>
</evidence>
<evidence type="ECO:0000256" key="10">
    <source>
        <dbReference type="ARBA" id="ARBA00047197"/>
    </source>
</evidence>
<feature type="disulfide bond" evidence="12">
    <location>
        <begin position="1134"/>
        <end position="1144"/>
    </location>
</feature>
<feature type="compositionally biased region" description="Low complexity" evidence="13">
    <location>
        <begin position="985"/>
        <end position="1006"/>
    </location>
</feature>
<feature type="signal peptide" evidence="14">
    <location>
        <begin position="1"/>
        <end position="18"/>
    </location>
</feature>
<feature type="region of interest" description="Disordered" evidence="13">
    <location>
        <begin position="985"/>
        <end position="1046"/>
    </location>
</feature>
<keyword evidence="5" id="KW-0677">Repeat</keyword>
<evidence type="ECO:0000256" key="3">
    <source>
        <dbReference type="ARBA" id="ARBA00022473"/>
    </source>
</evidence>
<dbReference type="SMART" id="SM00241">
    <property type="entry name" value="ZP"/>
    <property type="match status" value="2"/>
</dbReference>
<dbReference type="Gene3D" id="2.60.120.290">
    <property type="entry name" value="Spermadhesin, CUB domain"/>
    <property type="match status" value="3"/>
</dbReference>
<dbReference type="InterPro" id="IPR001190">
    <property type="entry name" value="SRCR"/>
</dbReference>
<feature type="domain" description="ZP" evidence="17">
    <location>
        <begin position="430"/>
        <end position="674"/>
    </location>
</feature>
<keyword evidence="7 12" id="KW-1015">Disulfide bond</keyword>
<dbReference type="PANTHER" id="PTHR48071">
    <property type="entry name" value="SRCR DOMAIN-CONTAINING PROTEIN"/>
    <property type="match status" value="1"/>
</dbReference>
<dbReference type="OrthoDB" id="10063988at2759"/>
<evidence type="ECO:0000313" key="18">
    <source>
        <dbReference type="Proteomes" id="UP000504624"/>
    </source>
</evidence>
<feature type="disulfide bond" evidence="12">
    <location>
        <begin position="747"/>
        <end position="808"/>
    </location>
</feature>
<dbReference type="InterPro" id="IPR035914">
    <property type="entry name" value="Sperma_CUB_dom_sf"/>
</dbReference>
<feature type="disulfide bond" evidence="12">
    <location>
        <begin position="778"/>
        <end position="788"/>
    </location>
</feature>
<dbReference type="FunFam" id="3.10.250.10:FF:000003">
    <property type="entry name" value="Deleted in malignant brain tumors 1"/>
    <property type="match status" value="1"/>
</dbReference>
<dbReference type="PROSITE" id="PS50287">
    <property type="entry name" value="SRCR_2"/>
    <property type="match status" value="3"/>
</dbReference>
<dbReference type="GO" id="GO:0004252">
    <property type="term" value="F:serine-type endopeptidase activity"/>
    <property type="evidence" value="ECO:0007669"/>
    <property type="project" value="TreeGrafter"/>
</dbReference>
<keyword evidence="8" id="KW-0325">Glycoprotein</keyword>
<keyword evidence="4 14" id="KW-0732">Signal</keyword>
<comment type="similarity">
    <text evidence="1">Belongs to the DMBT1 family.</text>
</comment>
<dbReference type="InterPro" id="IPR055355">
    <property type="entry name" value="ZP-C"/>
</dbReference>
<dbReference type="InterPro" id="IPR036772">
    <property type="entry name" value="SRCR-like_dom_sf"/>
</dbReference>
<dbReference type="GO" id="GO:0031638">
    <property type="term" value="P:zymogen activation"/>
    <property type="evidence" value="ECO:0007669"/>
    <property type="project" value="TreeGrafter"/>
</dbReference>
<evidence type="ECO:0000256" key="13">
    <source>
        <dbReference type="SAM" id="MobiDB-lite"/>
    </source>
</evidence>
<feature type="compositionally biased region" description="Low complexity" evidence="13">
    <location>
        <begin position="1014"/>
        <end position="1046"/>
    </location>
</feature>
<dbReference type="FunFam" id="3.10.250.10:FF:000006">
    <property type="entry name" value="neurotrypsin isoform X2"/>
    <property type="match status" value="1"/>
</dbReference>
<gene>
    <name evidence="19" type="primary">CUZD1</name>
</gene>
<evidence type="ECO:0000256" key="8">
    <source>
        <dbReference type="ARBA" id="ARBA00023180"/>
    </source>
</evidence>
<dbReference type="SUPFAM" id="SSF56487">
    <property type="entry name" value="SRCR-like"/>
    <property type="match status" value="4"/>
</dbReference>
<feature type="domain" description="SRCR" evidence="16">
    <location>
        <begin position="709"/>
        <end position="809"/>
    </location>
</feature>
<dbReference type="Gene3D" id="2.60.40.3210">
    <property type="entry name" value="Zona pellucida, ZP-N domain"/>
    <property type="match status" value="2"/>
</dbReference>
<feature type="disulfide bond" evidence="12">
    <location>
        <begin position="114"/>
        <end position="124"/>
    </location>
</feature>
<feature type="domain" description="SRCR" evidence="16">
    <location>
        <begin position="46"/>
        <end position="143"/>
    </location>
</feature>
<keyword evidence="2" id="KW-0813">Transport</keyword>
<evidence type="ECO:0000256" key="5">
    <source>
        <dbReference type="ARBA" id="ARBA00022737"/>
    </source>
</evidence>
<evidence type="ECO:0000259" key="17">
    <source>
        <dbReference type="PROSITE" id="PS51034"/>
    </source>
</evidence>
<evidence type="ECO:0000256" key="4">
    <source>
        <dbReference type="ARBA" id="ARBA00022729"/>
    </source>
</evidence>
<dbReference type="Pfam" id="PF23344">
    <property type="entry name" value="ZP-N"/>
    <property type="match status" value="2"/>
</dbReference>
<feature type="domain" description="SRCR" evidence="16">
    <location>
        <begin position="1065"/>
        <end position="1186"/>
    </location>
</feature>
<feature type="domain" description="CUB" evidence="15">
    <location>
        <begin position="311"/>
        <end position="421"/>
    </location>
</feature>
<feature type="region of interest" description="Disordered" evidence="13">
    <location>
        <begin position="917"/>
        <end position="971"/>
    </location>
</feature>
<dbReference type="InterPro" id="IPR048290">
    <property type="entry name" value="ZP_chr"/>
</dbReference>
<feature type="domain" description="ZP" evidence="17">
    <location>
        <begin position="1320"/>
        <end position="1564"/>
    </location>
</feature>
<evidence type="ECO:0000256" key="9">
    <source>
        <dbReference type="ARBA" id="ARBA00030560"/>
    </source>
</evidence>
<dbReference type="Pfam" id="PF00100">
    <property type="entry name" value="Zona_pellucida"/>
    <property type="match status" value="2"/>
</dbReference>
<dbReference type="FunFam" id="2.60.40.4100:FF:000005">
    <property type="entry name" value="Deleted in malignant brain tumors 1"/>
    <property type="match status" value="2"/>
</dbReference>
<dbReference type="Gene3D" id="2.60.40.4100">
    <property type="entry name" value="Zona pellucida, ZP-C domain"/>
    <property type="match status" value="2"/>
</dbReference>
<dbReference type="PANTHER" id="PTHR48071:SF27">
    <property type="entry name" value="SCAVENGER RECEPTOR CYSTEINE-RICH TYPE 1 PROTEIN M130-LIKE"/>
    <property type="match status" value="1"/>
</dbReference>
<dbReference type="InterPro" id="IPR055356">
    <property type="entry name" value="ZP-N"/>
</dbReference>
<dbReference type="Gene3D" id="3.10.250.10">
    <property type="entry name" value="SRCR-like domain"/>
    <property type="match status" value="3"/>
</dbReference>
<dbReference type="InterPro" id="IPR000859">
    <property type="entry name" value="CUB_dom"/>
</dbReference>
<accession>A0A6J0GSG5</accession>
<dbReference type="RefSeq" id="XP_017664614.1">
    <property type="nucleotide sequence ID" value="XM_017809125.1"/>
</dbReference>
<dbReference type="InterPro" id="IPR042235">
    <property type="entry name" value="ZP-C_dom"/>
</dbReference>
<reference evidence="19" key="1">
    <citation type="submission" date="2025-08" db="UniProtKB">
        <authorList>
            <consortium name="RefSeq"/>
        </authorList>
    </citation>
    <scope>IDENTIFICATION</scope>
</reference>
<feature type="domain" description="CUB" evidence="15">
    <location>
        <begin position="173"/>
        <end position="284"/>
    </location>
</feature>
<dbReference type="FunFam" id="3.10.250.10:FF:000004">
    <property type="entry name" value="Scavenger receptor cysteine-rich type 1 protein M130"/>
    <property type="match status" value="1"/>
</dbReference>
<comment type="caution">
    <text evidence="12">Lacks conserved residue(s) required for the propagation of feature annotation.</text>
</comment>
<dbReference type="PROSITE" id="PS51034">
    <property type="entry name" value="ZP_2"/>
    <property type="match status" value="2"/>
</dbReference>
<feature type="disulfide bond" evidence="12">
    <location>
        <begin position="734"/>
        <end position="798"/>
    </location>
</feature>
<dbReference type="Pfam" id="PF00431">
    <property type="entry name" value="CUB"/>
    <property type="match status" value="3"/>
</dbReference>
<keyword evidence="6" id="KW-0653">Protein transport</keyword>
<evidence type="ECO:0000259" key="16">
    <source>
        <dbReference type="PROSITE" id="PS50287"/>
    </source>
</evidence>
<proteinExistence type="inferred from homology"/>
<dbReference type="CDD" id="cd00041">
    <property type="entry name" value="CUB"/>
    <property type="match status" value="3"/>
</dbReference>
<protein>
    <recommendedName>
        <fullName evidence="10">Scavenger receptor cysteine-rich domain-containing protein DMBT1</fullName>
    </recommendedName>
    <alternativeName>
        <fullName evidence="11">Deleted in malignant brain tumors 1 protein</fullName>
    </alternativeName>
    <alternativeName>
        <fullName evidence="9">Hensin</fullName>
    </alternativeName>
</protein>
<dbReference type="Proteomes" id="UP000504624">
    <property type="component" value="Unplaced"/>
</dbReference>
<dbReference type="GeneID" id="108494490"/>
<evidence type="ECO:0000256" key="1">
    <source>
        <dbReference type="ARBA" id="ARBA00009931"/>
    </source>
</evidence>
<dbReference type="InterPro" id="IPR001507">
    <property type="entry name" value="ZP_dom"/>
</dbReference>
<dbReference type="PRINTS" id="PR00023">
    <property type="entry name" value="ZPELLUCIDA"/>
</dbReference>
<evidence type="ECO:0000259" key="15">
    <source>
        <dbReference type="PROSITE" id="PS01180"/>
    </source>
</evidence>
<evidence type="ECO:0000256" key="6">
    <source>
        <dbReference type="ARBA" id="ARBA00022927"/>
    </source>
</evidence>
<feature type="chain" id="PRO_5027073068" description="Scavenger receptor cysteine-rich domain-containing protein DMBT1" evidence="14">
    <location>
        <begin position="19"/>
        <end position="1599"/>
    </location>
</feature>
<dbReference type="SMART" id="SM00042">
    <property type="entry name" value="CUB"/>
    <property type="match status" value="3"/>
</dbReference>
<dbReference type="FunFam" id="2.60.120.290:FF:000013">
    <property type="entry name" value="Membrane frizzled-related protein"/>
    <property type="match status" value="3"/>
</dbReference>
<evidence type="ECO:0000256" key="11">
    <source>
        <dbReference type="ARBA" id="ARBA00047200"/>
    </source>
</evidence>
<organism evidence="18 19">
    <name type="scientific">Lepidothrix coronata</name>
    <name type="common">blue-crowned manakin</name>
    <dbReference type="NCBI Taxonomy" id="321398"/>
    <lineage>
        <taxon>Eukaryota</taxon>
        <taxon>Metazoa</taxon>
        <taxon>Chordata</taxon>
        <taxon>Craniata</taxon>
        <taxon>Vertebrata</taxon>
        <taxon>Euteleostomi</taxon>
        <taxon>Archelosauria</taxon>
        <taxon>Archosauria</taxon>
        <taxon>Dinosauria</taxon>
        <taxon>Saurischia</taxon>
        <taxon>Theropoda</taxon>
        <taxon>Coelurosauria</taxon>
        <taxon>Aves</taxon>
        <taxon>Neognathae</taxon>
        <taxon>Neoaves</taxon>
        <taxon>Telluraves</taxon>
        <taxon>Australaves</taxon>
        <taxon>Passeriformes</taxon>
        <taxon>Pipridae</taxon>
        <taxon>Lepidothrix</taxon>
    </lineage>
</organism>
<dbReference type="Pfam" id="PF00530">
    <property type="entry name" value="SRCR"/>
    <property type="match status" value="3"/>
</dbReference>
<keyword evidence="3" id="KW-0217">Developmental protein</keyword>
<evidence type="ECO:0000256" key="14">
    <source>
        <dbReference type="SAM" id="SignalP"/>
    </source>
</evidence>
<evidence type="ECO:0000256" key="12">
    <source>
        <dbReference type="PROSITE-ProRule" id="PRU00196"/>
    </source>
</evidence>
<sequence>MILSWMVMISLQIQLDAAWTTGDAEPEGPLTTVPVTDEELWPRPRLRLSGGPNRCAGNVEIQFLGSWEKVCGYLWNMEDAEVVCRQLGCGSPLGVKHNFPSSDSYPYFITEVNCAGYEDNLLQCPYSYQYYVCHHGDASVICSDSGLTVPRRAARAISSVTPPMPWTTGTGSCGGLLQDLWGSIESPGYPNSYPDNARCVWRIRLWDPARRVELRFSDVELEGNSCSYDAIEVFDGGSPEGPLLGTVCTNTSRVFTSSGHQLTVLFHSDISISRRGFLAYYSSFLAFNSTAAPGTSNWTTTVTSTSEDYSCGGLLSSSSGRLQSPFYPQNYPNNANCVWEIEVKSNFLVTLSFEDIQMEGGRCLSDYIEVYDGPLHTSPLLGKFCSGYYRTYTSSSNLMTVRFHSNSRYTYRGFQAYYYSTIADSSTTLLCLPDYMHVVVSRYFLQSHGYSVWNLTLNDPLCTPNITSEAVAFDIPYTRCGTVREGNNNTISYSNVIKGSSSGSVITRNRNLHLHVNCKMLEDTWAQTMYVADNNFEVNETQYSRYDVNLTFYDSSYFSRPVYDSPYYVHMNQNLFLQAYLHSSDPNLVLFLDTCVASPAPHNSTAVTYDIIRNGCVKDPTYSLHSSPRGSIARFSFNAFSFAEQYPSVYLQCELVVCRQRDYSSRCYQGCVSRLKRNSGSSQGRVNVVVGPVQLREAHAENRNTAPSIQLVNGRHRCEGRVEIHYRGQSGTVCDDYWDLANAQVVCRQLGCGQAIAAMGSAYFGEGSGSILLDNVRCNGNEMSLFRCNHSGWRIHNCAHYEDAGVVCSEEADTASTTTVAPATATLEAAFELPLVVETTTFPETTASLTETTTSASTEMMTSRGETTMSALIASTMETPSSGPPTSMVPLTTSAELSFPEMTTTVPMTTLETTTLETSTLETSTLETSTLETSTLETSTTKPLTTSLEDMSPSPEMTTTVTSSSSPPMFTQLDTTTTATLATTAEETRAETSTAPETTTTALPTSTAPPPFTTLPTSTALPPSTTLPTSSALPLSTAEASTSTQVITTVRTATTAEESTAGARLRLRGGRNGCEGRVELYDGSTWGTVCDDQWDLRDAQVVCRQLGCGEALGAPRTAHFGPGSGRIFLDDVQCRGDEPSLRMCRHNGWGVHNCGHVEDATLRMCRHNGWGVHNCGHVEDASVICAAPAATTPPSSAPSFCGGSISDSSGVLQSPHYPGSYPNNADCEWQIQVESNFRVTLTFRDIEMQSSSCQHDYIEVYDGPRHSSPLLGRLCSGSFPTYVSSSNMMTVCFHSDSRFSFRGFQAHYSSIPADHNTTLLCLPDYMHAVVSRDYLQSQGYSAQMVTLNDNRCRPTITPQEVVFNIPYDGCGTTREENNDTINYSNTIKVASSGYIIKRKKNINLHISCKMLQKTWMQVMYTAEDTVDVNEYQFGRYDMNITFYDSSAFSRQVRDSPYFIDLNQNLYLQACLHSSDPNLKVFVDTCVASPDPRDFHTLVYDIVRDGCPRDSSYATFYSPSSHFARFKFNAFEFISRHPSVYLKCELMVCRLGDYSSHCYRGCTRRSKRDTSSVEEKVDVVVGPIRLREGAAQSGNTTKAK</sequence>
<name>A0A6J0GSG5_9PASS</name>
<dbReference type="GO" id="GO:0015031">
    <property type="term" value="P:protein transport"/>
    <property type="evidence" value="ECO:0007669"/>
    <property type="project" value="UniProtKB-KW"/>
</dbReference>
<dbReference type="SUPFAM" id="SSF49854">
    <property type="entry name" value="Spermadhesin, CUB domain"/>
    <property type="match status" value="3"/>
</dbReference>